<keyword evidence="7" id="KW-1185">Reference proteome</keyword>
<dbReference type="InterPro" id="IPR025943">
    <property type="entry name" value="Sigma_54_int_dom_ATP-bd_2"/>
</dbReference>
<dbReference type="PANTHER" id="PTHR32071:SF113">
    <property type="entry name" value="ALGINATE BIOSYNTHESIS TRANSCRIPTIONAL REGULATORY PROTEIN ALGB"/>
    <property type="match status" value="1"/>
</dbReference>
<dbReference type="PROSITE" id="PS50045">
    <property type="entry name" value="SIGMA54_INTERACT_4"/>
    <property type="match status" value="1"/>
</dbReference>
<evidence type="ECO:0000259" key="4">
    <source>
        <dbReference type="PROSITE" id="PS50045"/>
    </source>
</evidence>
<dbReference type="SUPFAM" id="SSF46689">
    <property type="entry name" value="Homeodomain-like"/>
    <property type="match status" value="1"/>
</dbReference>
<dbReference type="AlphaFoldDB" id="A0A7U3YN39"/>
<dbReference type="Gene3D" id="1.10.8.60">
    <property type="match status" value="1"/>
</dbReference>
<proteinExistence type="predicted"/>
<dbReference type="PROSITE" id="PS00675">
    <property type="entry name" value="SIGMA54_INTERACT_1"/>
    <property type="match status" value="1"/>
</dbReference>
<evidence type="ECO:0000313" key="6">
    <source>
        <dbReference type="EMBL" id="ADW18424.1"/>
    </source>
</evidence>
<keyword evidence="3" id="KW-0597">Phosphoprotein</keyword>
<dbReference type="SMART" id="SM00382">
    <property type="entry name" value="AAA"/>
    <property type="match status" value="1"/>
</dbReference>
<dbReference type="Pfam" id="PF00072">
    <property type="entry name" value="Response_reg"/>
    <property type="match status" value="1"/>
</dbReference>
<accession>A0A7U3YN39</accession>
<dbReference type="InterPro" id="IPR011006">
    <property type="entry name" value="CheY-like_superfamily"/>
</dbReference>
<protein>
    <submittedName>
        <fullName evidence="6">Two component, sigma54 specific, transcriptional regulator, Fis family</fullName>
    </submittedName>
</protein>
<dbReference type="PROSITE" id="PS50110">
    <property type="entry name" value="RESPONSE_REGULATORY"/>
    <property type="match status" value="1"/>
</dbReference>
<feature type="domain" description="Response regulatory" evidence="5">
    <location>
        <begin position="3"/>
        <end position="117"/>
    </location>
</feature>
<dbReference type="SUPFAM" id="SSF52540">
    <property type="entry name" value="P-loop containing nucleoside triphosphate hydrolases"/>
    <property type="match status" value="1"/>
</dbReference>
<dbReference type="SMART" id="SM00448">
    <property type="entry name" value="REC"/>
    <property type="match status" value="1"/>
</dbReference>
<dbReference type="Gene3D" id="3.40.50.300">
    <property type="entry name" value="P-loop containing nucleotide triphosphate hydrolases"/>
    <property type="match status" value="1"/>
</dbReference>
<feature type="modified residue" description="4-aspartylphosphate" evidence="3">
    <location>
        <position position="52"/>
    </location>
</feature>
<evidence type="ECO:0000313" key="7">
    <source>
        <dbReference type="Proteomes" id="UP000006365"/>
    </source>
</evidence>
<feature type="domain" description="Sigma-54 factor interaction" evidence="4">
    <location>
        <begin position="137"/>
        <end position="366"/>
    </location>
</feature>
<dbReference type="InterPro" id="IPR058031">
    <property type="entry name" value="AAA_lid_NorR"/>
</dbReference>
<dbReference type="Pfam" id="PF25601">
    <property type="entry name" value="AAA_lid_14"/>
    <property type="match status" value="1"/>
</dbReference>
<dbReference type="CDD" id="cd00009">
    <property type="entry name" value="AAA"/>
    <property type="match status" value="1"/>
</dbReference>
<dbReference type="EMBL" id="CP002364">
    <property type="protein sequence ID" value="ADW18424.1"/>
    <property type="molecule type" value="Genomic_DNA"/>
</dbReference>
<gene>
    <name evidence="6" type="ordered locus">Despr_2280</name>
</gene>
<dbReference type="InterPro" id="IPR003593">
    <property type="entry name" value="AAA+_ATPase"/>
</dbReference>
<evidence type="ECO:0000256" key="2">
    <source>
        <dbReference type="ARBA" id="ARBA00022840"/>
    </source>
</evidence>
<dbReference type="Proteomes" id="UP000006365">
    <property type="component" value="Chromosome"/>
</dbReference>
<dbReference type="PROSITE" id="PS00676">
    <property type="entry name" value="SIGMA54_INTERACT_2"/>
    <property type="match status" value="1"/>
</dbReference>
<name>A0A7U3YN39_DESPD</name>
<dbReference type="Gene3D" id="1.10.10.60">
    <property type="entry name" value="Homeodomain-like"/>
    <property type="match status" value="1"/>
</dbReference>
<dbReference type="GO" id="GO:0000160">
    <property type="term" value="P:phosphorelay signal transduction system"/>
    <property type="evidence" value="ECO:0007669"/>
    <property type="project" value="InterPro"/>
</dbReference>
<dbReference type="InterPro" id="IPR002078">
    <property type="entry name" value="Sigma_54_int"/>
</dbReference>
<dbReference type="FunFam" id="3.40.50.300:FF:000006">
    <property type="entry name" value="DNA-binding transcriptional regulator NtrC"/>
    <property type="match status" value="1"/>
</dbReference>
<evidence type="ECO:0000256" key="3">
    <source>
        <dbReference type="PROSITE-ProRule" id="PRU00169"/>
    </source>
</evidence>
<sequence>MAHILVIDDDPLFRDLLLENCSVLGFEAIGAASIEEGKAQLAAQPIDLVFLDVRLPDGNGLDVLPSMNRLPSPPEVIIVTGMGDANGAELAIKNGAWNYLQKPLNRQEIILQIKRALEYHDKKRQCANKVILNRDEIIGTSASILSCLNQVAQCSNTDTGVLITGETGTGKELFAHAIHTNSARAHQPFVVVDCTNLPDQLVASLLFGHAKGAFTGADSDRQGLIEQADGGTLFLDEIGELSLDLQKSLLRVLQERTFRPVGKVREQKSDFRLIAATNRNLEAMVQQGQFRQDLYFRLSAFTIHLPPLREREADIEKLAVSFVLAICRHHHFSIKGILPETLEILKAYPWPGNIRDLRNVLEKAILSDPSNPAIYPVHLPPEIRLHHIRSMVESRHEPHNHFQPPPPHSPRGTILPYKEYRRQQLDFIEKHYLQSLLQEAEGDISTACAMAQFSRSHLYNLLKLHSLSVATMPGARTPERLSDPDPTTK</sequence>
<dbReference type="GO" id="GO:0005524">
    <property type="term" value="F:ATP binding"/>
    <property type="evidence" value="ECO:0007669"/>
    <property type="project" value="UniProtKB-KW"/>
</dbReference>
<dbReference type="RefSeq" id="WP_015724962.1">
    <property type="nucleotide sequence ID" value="NC_014972.1"/>
</dbReference>
<dbReference type="KEGG" id="dpr:Despr_2280"/>
<dbReference type="InterPro" id="IPR025662">
    <property type="entry name" value="Sigma_54_int_dom_ATP-bd_1"/>
</dbReference>
<dbReference type="PANTHER" id="PTHR32071">
    <property type="entry name" value="TRANSCRIPTIONAL REGULATORY PROTEIN"/>
    <property type="match status" value="1"/>
</dbReference>
<dbReference type="SUPFAM" id="SSF52172">
    <property type="entry name" value="CheY-like"/>
    <property type="match status" value="1"/>
</dbReference>
<dbReference type="Gene3D" id="3.40.50.2300">
    <property type="match status" value="1"/>
</dbReference>
<dbReference type="Pfam" id="PF00158">
    <property type="entry name" value="Sigma54_activat"/>
    <property type="match status" value="1"/>
</dbReference>
<dbReference type="InterPro" id="IPR027417">
    <property type="entry name" value="P-loop_NTPase"/>
</dbReference>
<organism evidence="6 7">
    <name type="scientific">Desulfobulbus propionicus (strain ATCC 33891 / DSM 2032 / VKM B-1956 / 1pr3)</name>
    <dbReference type="NCBI Taxonomy" id="577650"/>
    <lineage>
        <taxon>Bacteria</taxon>
        <taxon>Pseudomonadati</taxon>
        <taxon>Thermodesulfobacteriota</taxon>
        <taxon>Desulfobulbia</taxon>
        <taxon>Desulfobulbales</taxon>
        <taxon>Desulfobulbaceae</taxon>
        <taxon>Desulfobulbus</taxon>
    </lineage>
</organism>
<keyword evidence="2" id="KW-0067">ATP-binding</keyword>
<reference evidence="6 7" key="1">
    <citation type="journal article" date="2011" name="Stand. Genomic Sci.">
        <title>Complete genome sequence of Desulfobulbus propionicus type strain (1pr3).</title>
        <authorList>
            <person name="Pagani I."/>
            <person name="Lapidus A."/>
            <person name="Nolan M."/>
            <person name="Lucas S."/>
            <person name="Hammon N."/>
            <person name="Deshpande S."/>
            <person name="Cheng J.F."/>
            <person name="Chertkov O."/>
            <person name="Davenport K."/>
            <person name="Tapia R."/>
            <person name="Han C."/>
            <person name="Goodwin L."/>
            <person name="Pitluck S."/>
            <person name="Liolios K."/>
            <person name="Mavromatis K."/>
            <person name="Ivanova N."/>
            <person name="Mikhailova N."/>
            <person name="Pati A."/>
            <person name="Chen A."/>
            <person name="Palaniappan K."/>
            <person name="Land M."/>
            <person name="Hauser L."/>
            <person name="Chang Y.J."/>
            <person name="Jeffries C.D."/>
            <person name="Detter J.C."/>
            <person name="Brambilla E."/>
            <person name="Kannan K.P."/>
            <person name="Djao O.D."/>
            <person name="Rohde M."/>
            <person name="Pukall R."/>
            <person name="Spring S."/>
            <person name="Goker M."/>
            <person name="Sikorski J."/>
            <person name="Woyke T."/>
            <person name="Bristow J."/>
            <person name="Eisen J.A."/>
            <person name="Markowitz V."/>
            <person name="Hugenholtz P."/>
            <person name="Kyrpides N.C."/>
            <person name="Klenk H.P."/>
        </authorList>
    </citation>
    <scope>NUCLEOTIDE SEQUENCE [LARGE SCALE GENOMIC DNA]</scope>
    <source>
        <strain evidence="7">ATCC 33891 / DSM 2032 / 1pr3</strain>
    </source>
</reference>
<evidence type="ECO:0000259" key="5">
    <source>
        <dbReference type="PROSITE" id="PS50110"/>
    </source>
</evidence>
<keyword evidence="1" id="KW-0547">Nucleotide-binding</keyword>
<evidence type="ECO:0000256" key="1">
    <source>
        <dbReference type="ARBA" id="ARBA00022741"/>
    </source>
</evidence>
<dbReference type="GO" id="GO:0006355">
    <property type="term" value="P:regulation of DNA-templated transcription"/>
    <property type="evidence" value="ECO:0007669"/>
    <property type="project" value="InterPro"/>
</dbReference>
<dbReference type="InterPro" id="IPR009057">
    <property type="entry name" value="Homeodomain-like_sf"/>
</dbReference>
<dbReference type="InterPro" id="IPR001789">
    <property type="entry name" value="Sig_transdc_resp-reg_receiver"/>
</dbReference>